<gene>
    <name evidence="2" type="ORF">SAMN05421541_109354</name>
</gene>
<evidence type="ECO:0000313" key="3">
    <source>
        <dbReference type="Proteomes" id="UP000199645"/>
    </source>
</evidence>
<reference evidence="2 3" key="1">
    <citation type="submission" date="2016-10" db="EMBL/GenBank/DDBJ databases">
        <authorList>
            <person name="de Groot N.N."/>
        </authorList>
    </citation>
    <scope>NUCLEOTIDE SEQUENCE [LARGE SCALE GENOMIC DNA]</scope>
    <source>
        <strain evidence="2 3">DSM 43019</strain>
    </source>
</reference>
<dbReference type="OrthoDB" id="3638127at2"/>
<dbReference type="Proteomes" id="UP000199645">
    <property type="component" value="Unassembled WGS sequence"/>
</dbReference>
<evidence type="ECO:0000313" key="2">
    <source>
        <dbReference type="EMBL" id="SFF37778.1"/>
    </source>
</evidence>
<evidence type="ECO:0000256" key="1">
    <source>
        <dbReference type="SAM" id="MobiDB-lite"/>
    </source>
</evidence>
<dbReference type="EMBL" id="FONV01000009">
    <property type="protein sequence ID" value="SFF37778.1"/>
    <property type="molecule type" value="Genomic_DNA"/>
</dbReference>
<sequence>MDKELDDRESARVRAARFGKLPARIHPDSTVETVGTTSPQSRPDAAGSEEQRQVFLAGG</sequence>
<feature type="region of interest" description="Disordered" evidence="1">
    <location>
        <begin position="17"/>
        <end position="59"/>
    </location>
</feature>
<keyword evidence="3" id="KW-1185">Reference proteome</keyword>
<dbReference type="RefSeq" id="WP_093618132.1">
    <property type="nucleotide sequence ID" value="NZ_BOMT01000052.1"/>
</dbReference>
<name>A0A1I2I815_9ACTN</name>
<accession>A0A1I2I815</accession>
<organism evidence="2 3">
    <name type="scientific">Actinoplanes philippinensis</name>
    <dbReference type="NCBI Taxonomy" id="35752"/>
    <lineage>
        <taxon>Bacteria</taxon>
        <taxon>Bacillati</taxon>
        <taxon>Actinomycetota</taxon>
        <taxon>Actinomycetes</taxon>
        <taxon>Micromonosporales</taxon>
        <taxon>Micromonosporaceae</taxon>
        <taxon>Actinoplanes</taxon>
    </lineage>
</organism>
<proteinExistence type="predicted"/>
<feature type="compositionally biased region" description="Polar residues" evidence="1">
    <location>
        <begin position="30"/>
        <end position="41"/>
    </location>
</feature>
<dbReference type="AlphaFoldDB" id="A0A1I2I815"/>
<protein>
    <submittedName>
        <fullName evidence="2">Uncharacterized protein</fullName>
    </submittedName>
</protein>